<dbReference type="SUPFAM" id="SSF52172">
    <property type="entry name" value="CheY-like"/>
    <property type="match status" value="1"/>
</dbReference>
<dbReference type="AlphaFoldDB" id="A0A0S6VR97"/>
<dbReference type="GO" id="GO:0000155">
    <property type="term" value="F:phosphorelay sensor kinase activity"/>
    <property type="evidence" value="ECO:0007669"/>
    <property type="project" value="InterPro"/>
</dbReference>
<dbReference type="InterPro" id="IPR013767">
    <property type="entry name" value="PAS_fold"/>
</dbReference>
<dbReference type="SUPFAM" id="SSF47384">
    <property type="entry name" value="Homodimeric domain of signal transducing histidine kinase"/>
    <property type="match status" value="1"/>
</dbReference>
<dbReference type="Gene3D" id="3.30.565.10">
    <property type="entry name" value="Histidine kinase-like ATPase, C-terminal domain"/>
    <property type="match status" value="1"/>
</dbReference>
<feature type="domain" description="Response regulatory" evidence="15">
    <location>
        <begin position="821"/>
        <end position="932"/>
    </location>
</feature>
<dbReference type="NCBIfam" id="TIGR00229">
    <property type="entry name" value="sensory_box"/>
    <property type="match status" value="4"/>
</dbReference>
<dbReference type="SMART" id="SM00086">
    <property type="entry name" value="PAC"/>
    <property type="match status" value="4"/>
</dbReference>
<evidence type="ECO:0000259" key="15">
    <source>
        <dbReference type="PROSITE" id="PS50110"/>
    </source>
</evidence>
<keyword evidence="5" id="KW-0808">Transferase</keyword>
<evidence type="ECO:0000256" key="10">
    <source>
        <dbReference type="ARBA" id="ARBA00023136"/>
    </source>
</evidence>
<comment type="catalytic activity">
    <reaction evidence="1">
        <text>ATP + protein L-histidine = ADP + protein N-phospho-L-histidine.</text>
        <dbReference type="EC" id="2.7.13.3"/>
    </reaction>
</comment>
<dbReference type="PROSITE" id="PS50110">
    <property type="entry name" value="RESPONSE_REGULATORY"/>
    <property type="match status" value="1"/>
</dbReference>
<keyword evidence="6" id="KW-0547">Nucleotide-binding</keyword>
<dbReference type="CDD" id="cd16922">
    <property type="entry name" value="HATPase_EvgS-ArcB-TorS-like"/>
    <property type="match status" value="1"/>
</dbReference>
<dbReference type="InterPro" id="IPR000700">
    <property type="entry name" value="PAS-assoc_C"/>
</dbReference>
<dbReference type="STRING" id="1499966.U14_00935"/>
<dbReference type="Pfam" id="PF13426">
    <property type="entry name" value="PAS_9"/>
    <property type="match status" value="1"/>
</dbReference>
<proteinExistence type="predicted"/>
<keyword evidence="4 12" id="KW-0597">Phosphoprotein</keyword>
<dbReference type="FunFam" id="3.30.565.10:FF:000010">
    <property type="entry name" value="Sensor histidine kinase RcsC"/>
    <property type="match status" value="1"/>
</dbReference>
<comment type="subcellular location">
    <subcellularLocation>
        <location evidence="2">Membrane</location>
    </subcellularLocation>
</comment>
<dbReference type="SMART" id="SM00091">
    <property type="entry name" value="PAS"/>
    <property type="match status" value="4"/>
</dbReference>
<gene>
    <name evidence="18" type="ORF">U14_00935</name>
</gene>
<protein>
    <recommendedName>
        <fullName evidence="3">histidine kinase</fullName>
        <ecNumber evidence="3">2.7.13.3</ecNumber>
    </recommendedName>
</protein>
<name>A0A0S6VR97_9BACT</name>
<dbReference type="InterPro" id="IPR003661">
    <property type="entry name" value="HisK_dim/P_dom"/>
</dbReference>
<dbReference type="InterPro" id="IPR005467">
    <property type="entry name" value="His_kinase_dom"/>
</dbReference>
<dbReference type="InterPro" id="IPR001789">
    <property type="entry name" value="Sig_transdc_resp-reg_receiver"/>
</dbReference>
<keyword evidence="19" id="KW-1185">Reference proteome</keyword>
<dbReference type="SMART" id="SM00388">
    <property type="entry name" value="HisKA"/>
    <property type="match status" value="1"/>
</dbReference>
<evidence type="ECO:0000256" key="11">
    <source>
        <dbReference type="ARBA" id="ARBA00023306"/>
    </source>
</evidence>
<evidence type="ECO:0000259" key="17">
    <source>
        <dbReference type="PROSITE" id="PS50113"/>
    </source>
</evidence>
<dbReference type="Pfam" id="PF02518">
    <property type="entry name" value="HATPase_c"/>
    <property type="match status" value="1"/>
</dbReference>
<dbReference type="CDD" id="cd00156">
    <property type="entry name" value="REC"/>
    <property type="match status" value="1"/>
</dbReference>
<dbReference type="Pfam" id="PF00072">
    <property type="entry name" value="Response_reg"/>
    <property type="match status" value="1"/>
</dbReference>
<evidence type="ECO:0000256" key="4">
    <source>
        <dbReference type="ARBA" id="ARBA00022553"/>
    </source>
</evidence>
<keyword evidence="8" id="KW-0067">ATP-binding</keyword>
<dbReference type="SUPFAM" id="SSF55785">
    <property type="entry name" value="PYP-like sensor domain (PAS domain)"/>
    <property type="match status" value="4"/>
</dbReference>
<evidence type="ECO:0000256" key="12">
    <source>
        <dbReference type="PROSITE-ProRule" id="PRU00169"/>
    </source>
</evidence>
<dbReference type="CDD" id="cd00130">
    <property type="entry name" value="PAS"/>
    <property type="match status" value="3"/>
</dbReference>
<dbReference type="InterPro" id="IPR004358">
    <property type="entry name" value="Sig_transdc_His_kin-like_C"/>
</dbReference>
<dbReference type="InterPro" id="IPR013656">
    <property type="entry name" value="PAS_4"/>
</dbReference>
<evidence type="ECO:0000313" key="18">
    <source>
        <dbReference type="EMBL" id="GAK49712.1"/>
    </source>
</evidence>
<feature type="domain" description="PAS" evidence="16">
    <location>
        <begin position="42"/>
        <end position="112"/>
    </location>
</feature>
<reference evidence="18 19" key="1">
    <citation type="journal article" date="2015" name="PeerJ">
        <title>First genomic representation of candidate bacterial phylum KSB3 points to enhanced environmental sensing as a trigger of wastewater bulking.</title>
        <authorList>
            <person name="Sekiguchi Y."/>
            <person name="Ohashi A."/>
            <person name="Parks D.H."/>
            <person name="Yamauchi T."/>
            <person name="Tyson G.W."/>
            <person name="Hugenholtz P."/>
        </authorList>
    </citation>
    <scope>NUCLEOTIDE SEQUENCE [LARGE SCALE GENOMIC DNA]</scope>
</reference>
<dbReference type="Pfam" id="PF00989">
    <property type="entry name" value="PAS"/>
    <property type="match status" value="1"/>
</dbReference>
<dbReference type="Pfam" id="PF00512">
    <property type="entry name" value="HisKA"/>
    <property type="match status" value="1"/>
</dbReference>
<evidence type="ECO:0000313" key="19">
    <source>
        <dbReference type="Proteomes" id="UP000030700"/>
    </source>
</evidence>
<dbReference type="InterPro" id="IPR035965">
    <property type="entry name" value="PAS-like_dom_sf"/>
</dbReference>
<dbReference type="GO" id="GO:0005524">
    <property type="term" value="F:ATP binding"/>
    <property type="evidence" value="ECO:0007669"/>
    <property type="project" value="UniProtKB-KW"/>
</dbReference>
<keyword evidence="13" id="KW-0175">Coiled coil</keyword>
<feature type="modified residue" description="4-aspartylphosphate" evidence="12">
    <location>
        <position position="870"/>
    </location>
</feature>
<keyword evidence="11" id="KW-0131">Cell cycle</keyword>
<dbReference type="FunFam" id="1.10.287.130:FF:000038">
    <property type="entry name" value="Sensory transduction histidine kinase"/>
    <property type="match status" value="1"/>
</dbReference>
<dbReference type="GO" id="GO:0006355">
    <property type="term" value="P:regulation of DNA-templated transcription"/>
    <property type="evidence" value="ECO:0007669"/>
    <property type="project" value="InterPro"/>
</dbReference>
<feature type="domain" description="PAC" evidence="17">
    <location>
        <begin position="382"/>
        <end position="433"/>
    </location>
</feature>
<dbReference type="Gene3D" id="3.40.50.2300">
    <property type="match status" value="1"/>
</dbReference>
<dbReference type="InterPro" id="IPR013655">
    <property type="entry name" value="PAS_fold_3"/>
</dbReference>
<dbReference type="EC" id="2.7.13.3" evidence="3"/>
<evidence type="ECO:0000256" key="7">
    <source>
        <dbReference type="ARBA" id="ARBA00022777"/>
    </source>
</evidence>
<dbReference type="GO" id="GO:0016020">
    <property type="term" value="C:membrane"/>
    <property type="evidence" value="ECO:0007669"/>
    <property type="project" value="UniProtKB-SubCell"/>
</dbReference>
<dbReference type="CDD" id="cd00082">
    <property type="entry name" value="HisKA"/>
    <property type="match status" value="1"/>
</dbReference>
<feature type="coiled-coil region" evidence="13">
    <location>
        <begin position="542"/>
        <end position="572"/>
    </location>
</feature>
<evidence type="ECO:0000256" key="13">
    <source>
        <dbReference type="SAM" id="Coils"/>
    </source>
</evidence>
<dbReference type="SMART" id="SM00448">
    <property type="entry name" value="REC"/>
    <property type="match status" value="1"/>
</dbReference>
<dbReference type="PROSITE" id="PS50113">
    <property type="entry name" value="PAC"/>
    <property type="match status" value="3"/>
</dbReference>
<organism evidence="18 19">
    <name type="scientific">Candidatus Moduliflexus flocculans</name>
    <dbReference type="NCBI Taxonomy" id="1499966"/>
    <lineage>
        <taxon>Bacteria</taxon>
        <taxon>Candidatus Moduliflexota</taxon>
        <taxon>Candidatus Moduliflexia</taxon>
        <taxon>Candidatus Moduliflexales</taxon>
        <taxon>Candidatus Moduliflexaceae</taxon>
    </lineage>
</organism>
<feature type="domain" description="PAS" evidence="16">
    <location>
        <begin position="434"/>
        <end position="504"/>
    </location>
</feature>
<accession>A0A0S6VR97</accession>
<sequence>MHDEGATSEQLMHEICALRQRVAELERAEAQRKQAEEALRQSEIHYRTLLDNFPDAIFMHDLAGTLMDVNQEACRRLGYSKDELLQKHPWDFTQEKPREGYAFVLEQLRANGQAIDDSEHITKTGERIPCEIAMRLIVYHGQPVILSISRDISKRKQVEEALSVSETKYRRLTEMMRDVIWTLDAETLRFTYVSPSVIHLHGYTSEEIMAAPMEIALTGEHASHVRQLIAQRSAEFLANEDEQDARYYCDEVQLRCKNGRLVWTEAVTRYARDPHTGRLEVYGVTRDIHDRKRVEEALRRSEEALKEHHANLLAILENTEDIISLRDREHRLVFFNTAFANISRRLFQRDVVGGVDILAISSEAARQYWQPILARVLAGERYQEEFEWDFGDGDVRSYEISFHPIIKDNEVIGYSEFNHDITARKQAEEALRASEDRYQQMINLSPDAILVQVNNRIVFANPAALHLLRVTDVRDLLGQPLIALVHPDDHSLLQELLRQVIAGQMTSAQQDVKIRCHDGSISDVAITSFPLTYHGQFAIQSIARDISERKRAEEALQQAKEAAEAANRAKSVFLANMSHELRSPLNSILGYAQVLQYEDTFSAKHREMIHVIERSGKHLLAMIDDILDLAKIEAGKFNLHLSPFHLPTLLDEVKAMVIIKAEQKGLSFLLSQDASLPEYVEGDHHRLHQILLNLLDNAVKFTSQGSVTLRVTTIRREAHRRASLRFEIEDTGVGITPNDQTRLFTPFQQVGDVTQRTHGTGLGLAISRSLAESMGGTLTVTSSIGVGSVFQLDIPLPEIISDDVPQPVNRIIVGVNPPVPTILIVDDLAENRDVLAQLLTRWGCQTLEASNAQEALRLALQMRPNAIIADLRMPERNGDTLIRRLRQTPELQPSVIITSSASAPHSLNVGSDAFLPKPISAEILSGLLQQLGVASWRYQGETPSAAPREITVNLTIPDTWREPIRQAVTIADIQQLQEIIAEMNNSDAMLAETLRKLAHNFEYERILRMLS</sequence>
<evidence type="ECO:0000256" key="2">
    <source>
        <dbReference type="ARBA" id="ARBA00004370"/>
    </source>
</evidence>
<dbReference type="PROSITE" id="PS50112">
    <property type="entry name" value="PAS"/>
    <property type="match status" value="3"/>
</dbReference>
<dbReference type="InterPro" id="IPR036097">
    <property type="entry name" value="HisK_dim/P_sf"/>
</dbReference>
<dbReference type="HOGENOM" id="CLU_000445_114_15_0"/>
<dbReference type="Pfam" id="PF08447">
    <property type="entry name" value="PAS_3"/>
    <property type="match status" value="1"/>
</dbReference>
<dbReference type="InterPro" id="IPR036890">
    <property type="entry name" value="HATPase_C_sf"/>
</dbReference>
<dbReference type="SMART" id="SM00387">
    <property type="entry name" value="HATPase_c"/>
    <property type="match status" value="1"/>
</dbReference>
<dbReference type="InterPro" id="IPR003594">
    <property type="entry name" value="HATPase_dom"/>
</dbReference>
<dbReference type="EMBL" id="DF820455">
    <property type="protein sequence ID" value="GAK49712.1"/>
    <property type="molecule type" value="Genomic_DNA"/>
</dbReference>
<feature type="domain" description="PAC" evidence="17">
    <location>
        <begin position="248"/>
        <end position="300"/>
    </location>
</feature>
<feature type="coiled-coil region" evidence="13">
    <location>
        <begin position="18"/>
        <end position="52"/>
    </location>
</feature>
<evidence type="ECO:0000256" key="3">
    <source>
        <dbReference type="ARBA" id="ARBA00012438"/>
    </source>
</evidence>
<dbReference type="Proteomes" id="UP000030700">
    <property type="component" value="Unassembled WGS sequence"/>
</dbReference>
<evidence type="ECO:0000256" key="1">
    <source>
        <dbReference type="ARBA" id="ARBA00000085"/>
    </source>
</evidence>
<keyword evidence="7 18" id="KW-0418">Kinase</keyword>
<dbReference type="Gene3D" id="3.30.450.20">
    <property type="entry name" value="PAS domain"/>
    <property type="match status" value="4"/>
</dbReference>
<dbReference type="Pfam" id="PF08448">
    <property type="entry name" value="PAS_4"/>
    <property type="match status" value="1"/>
</dbReference>
<dbReference type="InterPro" id="IPR011006">
    <property type="entry name" value="CheY-like_superfamily"/>
</dbReference>
<keyword evidence="10" id="KW-0472">Membrane</keyword>
<dbReference type="PROSITE" id="PS50109">
    <property type="entry name" value="HIS_KIN"/>
    <property type="match status" value="1"/>
</dbReference>
<keyword evidence="9" id="KW-0902">Two-component regulatory system</keyword>
<evidence type="ECO:0000256" key="9">
    <source>
        <dbReference type="ARBA" id="ARBA00023012"/>
    </source>
</evidence>
<evidence type="ECO:0000259" key="16">
    <source>
        <dbReference type="PROSITE" id="PS50112"/>
    </source>
</evidence>
<evidence type="ECO:0000256" key="8">
    <source>
        <dbReference type="ARBA" id="ARBA00022840"/>
    </source>
</evidence>
<dbReference type="Gene3D" id="1.10.287.130">
    <property type="match status" value="1"/>
</dbReference>
<feature type="domain" description="PAS" evidence="16">
    <location>
        <begin position="165"/>
        <end position="209"/>
    </location>
</feature>
<feature type="domain" description="PAC" evidence="17">
    <location>
        <begin position="508"/>
        <end position="558"/>
    </location>
</feature>
<dbReference type="SUPFAM" id="SSF55874">
    <property type="entry name" value="ATPase domain of HSP90 chaperone/DNA topoisomerase II/histidine kinase"/>
    <property type="match status" value="1"/>
</dbReference>
<feature type="domain" description="Histidine kinase" evidence="14">
    <location>
        <begin position="576"/>
        <end position="798"/>
    </location>
</feature>
<dbReference type="PANTHER" id="PTHR43047">
    <property type="entry name" value="TWO-COMPONENT HISTIDINE PROTEIN KINASE"/>
    <property type="match status" value="1"/>
</dbReference>
<evidence type="ECO:0000256" key="6">
    <source>
        <dbReference type="ARBA" id="ARBA00022741"/>
    </source>
</evidence>
<dbReference type="PRINTS" id="PR00344">
    <property type="entry name" value="BCTRLSENSOR"/>
</dbReference>
<dbReference type="InterPro" id="IPR001610">
    <property type="entry name" value="PAC"/>
</dbReference>
<evidence type="ECO:0000256" key="5">
    <source>
        <dbReference type="ARBA" id="ARBA00022679"/>
    </source>
</evidence>
<evidence type="ECO:0000259" key="14">
    <source>
        <dbReference type="PROSITE" id="PS50109"/>
    </source>
</evidence>
<dbReference type="InterPro" id="IPR000014">
    <property type="entry name" value="PAS"/>
</dbReference>